<reference evidence="1" key="2">
    <citation type="journal article" date="2021" name="PeerJ">
        <title>Extensive microbial diversity within the chicken gut microbiome revealed by metagenomics and culture.</title>
        <authorList>
            <person name="Gilroy R."/>
            <person name="Ravi A."/>
            <person name="Getino M."/>
            <person name="Pursley I."/>
            <person name="Horton D.L."/>
            <person name="Alikhan N.F."/>
            <person name="Baker D."/>
            <person name="Gharbi K."/>
            <person name="Hall N."/>
            <person name="Watson M."/>
            <person name="Adriaenssens E.M."/>
            <person name="Foster-Nyarko E."/>
            <person name="Jarju S."/>
            <person name="Secka A."/>
            <person name="Antonio M."/>
            <person name="Oren A."/>
            <person name="Chaudhuri R.R."/>
            <person name="La Ragione R."/>
            <person name="Hildebrand F."/>
            <person name="Pallen M.J."/>
        </authorList>
    </citation>
    <scope>NUCLEOTIDE SEQUENCE</scope>
    <source>
        <strain evidence="1">11300</strain>
    </source>
</reference>
<gene>
    <name evidence="1" type="ORF">IAD16_02490</name>
</gene>
<comment type="caution">
    <text evidence="1">The sequence shown here is derived from an EMBL/GenBank/DDBJ whole genome shotgun (WGS) entry which is preliminary data.</text>
</comment>
<dbReference type="Proteomes" id="UP000824091">
    <property type="component" value="Unassembled WGS sequence"/>
</dbReference>
<sequence>MEEKKREVLDMRGDNISKLNVKRGEDLVELYVQDNMLTELDITENKRLEIVDCTGNPLKYINANAPGCEGRFPLQVAAGKGGSVGMKIEPGLQQYHAVADEGYTFDGWYDELGDRLSKEPVWSDQYGASRSIVAWFVAK</sequence>
<evidence type="ECO:0008006" key="3">
    <source>
        <dbReference type="Google" id="ProtNLM"/>
    </source>
</evidence>
<protein>
    <recommendedName>
        <fullName evidence="3">Bacterial repeat domain-containing protein</fullName>
    </recommendedName>
</protein>
<reference evidence="1" key="1">
    <citation type="submission" date="2020-10" db="EMBL/GenBank/DDBJ databases">
        <authorList>
            <person name="Gilroy R."/>
        </authorList>
    </citation>
    <scope>NUCLEOTIDE SEQUENCE</scope>
    <source>
        <strain evidence="1">11300</strain>
    </source>
</reference>
<name>A0A9D1I595_9FIRM</name>
<dbReference type="AlphaFoldDB" id="A0A9D1I595"/>
<evidence type="ECO:0000313" key="1">
    <source>
        <dbReference type="EMBL" id="HIU27235.1"/>
    </source>
</evidence>
<dbReference type="Gene3D" id="3.80.10.10">
    <property type="entry name" value="Ribonuclease Inhibitor"/>
    <property type="match status" value="1"/>
</dbReference>
<evidence type="ECO:0000313" key="2">
    <source>
        <dbReference type="Proteomes" id="UP000824091"/>
    </source>
</evidence>
<accession>A0A9D1I595</accession>
<organism evidence="1 2">
    <name type="scientific">Candidatus Fimisoma avicola</name>
    <dbReference type="NCBI Taxonomy" id="2840826"/>
    <lineage>
        <taxon>Bacteria</taxon>
        <taxon>Bacillati</taxon>
        <taxon>Bacillota</taxon>
        <taxon>Clostridia</taxon>
        <taxon>Eubacteriales</taxon>
        <taxon>Candidatus Fimisoma</taxon>
    </lineage>
</organism>
<dbReference type="EMBL" id="DVMO01000040">
    <property type="protein sequence ID" value="HIU27235.1"/>
    <property type="molecule type" value="Genomic_DNA"/>
</dbReference>
<dbReference type="InterPro" id="IPR032675">
    <property type="entry name" value="LRR_dom_sf"/>
</dbReference>
<proteinExistence type="predicted"/>